<name>A0A067T4N3_GALM3</name>
<proteinExistence type="predicted"/>
<reference evidence="2" key="1">
    <citation type="journal article" date="2014" name="Proc. Natl. Acad. Sci. U.S.A.">
        <title>Extensive sampling of basidiomycete genomes demonstrates inadequacy of the white-rot/brown-rot paradigm for wood decay fungi.</title>
        <authorList>
            <person name="Riley R."/>
            <person name="Salamov A.A."/>
            <person name="Brown D.W."/>
            <person name="Nagy L.G."/>
            <person name="Floudas D."/>
            <person name="Held B.W."/>
            <person name="Levasseur A."/>
            <person name="Lombard V."/>
            <person name="Morin E."/>
            <person name="Otillar R."/>
            <person name="Lindquist E.A."/>
            <person name="Sun H."/>
            <person name="LaButti K.M."/>
            <person name="Schmutz J."/>
            <person name="Jabbour D."/>
            <person name="Luo H."/>
            <person name="Baker S.E."/>
            <person name="Pisabarro A.G."/>
            <person name="Walton J.D."/>
            <person name="Blanchette R.A."/>
            <person name="Henrissat B."/>
            <person name="Martin F."/>
            <person name="Cullen D."/>
            <person name="Hibbett D.S."/>
            <person name="Grigoriev I.V."/>
        </authorList>
    </citation>
    <scope>NUCLEOTIDE SEQUENCE [LARGE SCALE GENOMIC DNA]</scope>
    <source>
        <strain evidence="2">CBS 339.88</strain>
    </source>
</reference>
<dbReference type="AlphaFoldDB" id="A0A067T4N3"/>
<organism evidence="1 2">
    <name type="scientific">Galerina marginata (strain CBS 339.88)</name>
    <dbReference type="NCBI Taxonomy" id="685588"/>
    <lineage>
        <taxon>Eukaryota</taxon>
        <taxon>Fungi</taxon>
        <taxon>Dikarya</taxon>
        <taxon>Basidiomycota</taxon>
        <taxon>Agaricomycotina</taxon>
        <taxon>Agaricomycetes</taxon>
        <taxon>Agaricomycetidae</taxon>
        <taxon>Agaricales</taxon>
        <taxon>Agaricineae</taxon>
        <taxon>Strophariaceae</taxon>
        <taxon>Galerina</taxon>
    </lineage>
</organism>
<sequence>MIWLGFVDCAAVGVGGIAPDDLGFSATAAEETNYEVGPEKSYNVKFANKVTSVLLSVSLEFALEIDVILKFLSENENEQFDCALGPSTSKINGGDCNVRFANEFHGNLLGAPLAFALEMDQKRRHTLNPDNEDYPRVLKNTLFQHFMPSSARSIPDQGFK</sequence>
<keyword evidence="2" id="KW-1185">Reference proteome</keyword>
<dbReference type="HOGENOM" id="CLU_1652262_0_0_1"/>
<accession>A0A067T4N3</accession>
<dbReference type="EMBL" id="KL142382">
    <property type="protein sequence ID" value="KDR74884.1"/>
    <property type="molecule type" value="Genomic_DNA"/>
</dbReference>
<protein>
    <submittedName>
        <fullName evidence="1">Uncharacterized protein</fullName>
    </submittedName>
</protein>
<evidence type="ECO:0000313" key="2">
    <source>
        <dbReference type="Proteomes" id="UP000027222"/>
    </source>
</evidence>
<gene>
    <name evidence="1" type="ORF">GALMADRAFT_227232</name>
</gene>
<dbReference type="Proteomes" id="UP000027222">
    <property type="component" value="Unassembled WGS sequence"/>
</dbReference>
<evidence type="ECO:0000313" key="1">
    <source>
        <dbReference type="EMBL" id="KDR74884.1"/>
    </source>
</evidence>